<sequence length="195" mass="21647">MASLPLPSLETRLQLHAETALSLVCAALFTLLWRGADLHALLPRQGEQWLAWAVFFWPLWRTGRHILRRPRQRQLGDLIGLYIGLVLQFAVVYYLFALLLSGGSAFHGMTPLYDRQGGPLPGFYGKAALLFLDCFHLSIATAATVGYGDMYPTYWPVRLLADLQIIFTSALVIIGFGRHFSGQGPRSAGDQASSR</sequence>
<feature type="transmembrane region" description="Helical" evidence="1">
    <location>
        <begin position="159"/>
        <end position="177"/>
    </location>
</feature>
<dbReference type="AlphaFoldDB" id="A0A1D9LD95"/>
<reference evidence="3 4" key="1">
    <citation type="submission" date="2016-10" db="EMBL/GenBank/DDBJ databases">
        <title>Chromobacterium muskegensis sp. nov., an insecticidal bacterium isolated from Sphagnum bogs.</title>
        <authorList>
            <person name="Sparks M.E."/>
            <person name="Blackburn M.B."/>
            <person name="Gundersen-Rindal D.E."/>
            <person name="Mitchell A."/>
            <person name="Farrar R."/>
            <person name="Kuhar D."/>
        </authorList>
    </citation>
    <scope>NUCLEOTIDE SEQUENCE [LARGE SCALE GENOMIC DNA]</scope>
    <source>
        <strain evidence="3 4">21-1</strain>
    </source>
</reference>
<evidence type="ECO:0000256" key="1">
    <source>
        <dbReference type="SAM" id="Phobius"/>
    </source>
</evidence>
<keyword evidence="1" id="KW-0472">Membrane</keyword>
<feature type="transmembrane region" description="Helical" evidence="1">
    <location>
        <begin position="20"/>
        <end position="36"/>
    </location>
</feature>
<evidence type="ECO:0000313" key="4">
    <source>
        <dbReference type="Proteomes" id="UP000178776"/>
    </source>
</evidence>
<gene>
    <name evidence="3" type="ORF">BKX93_04010</name>
</gene>
<name>A0A1D9LD95_9NEIS</name>
<dbReference type="KEGG" id="cvc:BKX93_04010"/>
<feature type="domain" description="Potassium channel" evidence="2">
    <location>
        <begin position="94"/>
        <end position="174"/>
    </location>
</feature>
<dbReference type="GeneID" id="68840373"/>
<dbReference type="Proteomes" id="UP000178776">
    <property type="component" value="Chromosome"/>
</dbReference>
<accession>A0A1D9LD95</accession>
<feature type="transmembrane region" description="Helical" evidence="1">
    <location>
        <begin position="79"/>
        <end position="103"/>
    </location>
</feature>
<proteinExistence type="predicted"/>
<evidence type="ECO:0000259" key="2">
    <source>
        <dbReference type="Pfam" id="PF07885"/>
    </source>
</evidence>
<dbReference type="RefSeq" id="WP_046159053.1">
    <property type="nucleotide sequence ID" value="NZ_CP017707.1"/>
</dbReference>
<dbReference type="EMBL" id="CP017707">
    <property type="protein sequence ID" value="AOZ49246.1"/>
    <property type="molecule type" value="Genomic_DNA"/>
</dbReference>
<dbReference type="STRING" id="1108595.BKX93_04010"/>
<keyword evidence="1" id="KW-0812">Transmembrane</keyword>
<protein>
    <recommendedName>
        <fullName evidence="2">Potassium channel domain-containing protein</fullName>
    </recommendedName>
</protein>
<dbReference type="Pfam" id="PF07885">
    <property type="entry name" value="Ion_trans_2"/>
    <property type="match status" value="1"/>
</dbReference>
<dbReference type="InterPro" id="IPR013099">
    <property type="entry name" value="K_chnl_dom"/>
</dbReference>
<dbReference type="Gene3D" id="1.10.287.70">
    <property type="match status" value="1"/>
</dbReference>
<dbReference type="SUPFAM" id="SSF81324">
    <property type="entry name" value="Voltage-gated potassium channels"/>
    <property type="match status" value="1"/>
</dbReference>
<keyword evidence="1" id="KW-1133">Transmembrane helix</keyword>
<organism evidence="3 4">
    <name type="scientific">Chromobacterium vaccinii</name>
    <dbReference type="NCBI Taxonomy" id="1108595"/>
    <lineage>
        <taxon>Bacteria</taxon>
        <taxon>Pseudomonadati</taxon>
        <taxon>Pseudomonadota</taxon>
        <taxon>Betaproteobacteria</taxon>
        <taxon>Neisseriales</taxon>
        <taxon>Chromobacteriaceae</taxon>
        <taxon>Chromobacterium</taxon>
    </lineage>
</organism>
<evidence type="ECO:0000313" key="3">
    <source>
        <dbReference type="EMBL" id="AOZ49246.1"/>
    </source>
</evidence>